<organism evidence="2 3">
    <name type="scientific">Magallana gigas</name>
    <name type="common">Pacific oyster</name>
    <name type="synonym">Crassostrea gigas</name>
    <dbReference type="NCBI Taxonomy" id="29159"/>
    <lineage>
        <taxon>Eukaryota</taxon>
        <taxon>Metazoa</taxon>
        <taxon>Spiralia</taxon>
        <taxon>Lophotrochozoa</taxon>
        <taxon>Mollusca</taxon>
        <taxon>Bivalvia</taxon>
        <taxon>Autobranchia</taxon>
        <taxon>Pteriomorphia</taxon>
        <taxon>Ostreida</taxon>
        <taxon>Ostreoidea</taxon>
        <taxon>Ostreidae</taxon>
        <taxon>Magallana</taxon>
    </lineage>
</organism>
<keyword evidence="3" id="KW-1185">Reference proteome</keyword>
<dbReference type="Pfam" id="PF12248">
    <property type="entry name" value="Methyltransf_FA"/>
    <property type="match status" value="1"/>
</dbReference>
<sequence length="185" mass="20873">MMNGESFSCHNADQKCLVHDTCHLKFNLQHETLITAVGWRHFCNKIYNITTDGSWIDIGPLLLGRFSIQFAVKASNDAYFGLSSGDTTALPGYWIVLEGFSMAKNCLRDGFTAGSTCFATHIAPYLTNTEYVRYWVQWDHGNVRVGIGKAFGSAQIMQHQFPVAYYISNVLLKSLKNKADWIIYL</sequence>
<dbReference type="Proteomes" id="UP000005408">
    <property type="component" value="Unassembled WGS sequence"/>
</dbReference>
<protein>
    <recommendedName>
        <fullName evidence="1">Farnesoic acid O-methyl transferase domain-containing protein</fullName>
    </recommendedName>
</protein>
<reference evidence="2" key="1">
    <citation type="submission" date="2022-08" db="UniProtKB">
        <authorList>
            <consortium name="EnsemblMetazoa"/>
        </authorList>
    </citation>
    <scope>IDENTIFICATION</scope>
    <source>
        <strain evidence="2">05x7-T-G4-1.051#20</strain>
    </source>
</reference>
<name>A0A8W8LM85_MAGGI</name>
<evidence type="ECO:0000313" key="2">
    <source>
        <dbReference type="EnsemblMetazoa" id="G28655.1:cds"/>
    </source>
</evidence>
<feature type="domain" description="Farnesoic acid O-methyl transferase" evidence="1">
    <location>
        <begin position="66"/>
        <end position="182"/>
    </location>
</feature>
<dbReference type="EnsemblMetazoa" id="G28655.1">
    <property type="protein sequence ID" value="G28655.1:cds"/>
    <property type="gene ID" value="G28655"/>
</dbReference>
<evidence type="ECO:0000313" key="3">
    <source>
        <dbReference type="Proteomes" id="UP000005408"/>
    </source>
</evidence>
<evidence type="ECO:0000259" key="1">
    <source>
        <dbReference type="Pfam" id="PF12248"/>
    </source>
</evidence>
<accession>A0A8W8LM85</accession>
<proteinExistence type="predicted"/>
<dbReference type="AlphaFoldDB" id="A0A8W8LM85"/>
<dbReference type="InterPro" id="IPR022041">
    <property type="entry name" value="Methyltransf_FA"/>
</dbReference>